<reference evidence="6 7" key="1">
    <citation type="submission" date="2022-05" db="EMBL/GenBank/DDBJ databases">
        <authorList>
            <consortium name="Genoscope - CEA"/>
            <person name="William W."/>
        </authorList>
    </citation>
    <scope>NUCLEOTIDE SEQUENCE [LARGE SCALE GENOMIC DNA]</scope>
</reference>
<evidence type="ECO:0000259" key="5">
    <source>
        <dbReference type="PROSITE" id="PS51393"/>
    </source>
</evidence>
<dbReference type="PROSITE" id="PS51393">
    <property type="entry name" value="LIPOXYGENASE_3"/>
    <property type="match status" value="1"/>
</dbReference>
<sequence>MKVQVIIALIALVRCYTAVSSSSSMVRDESKRSDFNKKLLQAAELYLLTRQCEISLPQKTSLVCRAKRFLVLTKMKKKWDLEESYGGFALLDSPGKWAFLATAFKDPFRRFNLEGYVQTVFVSDLSKVVYESLVNSITEKEISHNYNYQILSKYFELAAKLGGEVAMRASQYEPFITDKKEWISDKYFTQQRLAGVNPMSLRRVTFHGASEEPIGLDWDKLKELLNPNFDWETAVQKVLGNEDSIAEAIIQGRVYALRYELCDDLPREPDLTDSDPRRTMWDTLSPIALFVSAPDFITKQNKLAPVAIQMDYTPESVVFTPEDEGNWMMAKLNVQVTDLAYAQIVEHLAKVHFLMEPFCVILRRTLSSRHPLYQILQYHCRDLLIPNTIGAPVLVGEGEYMDQLFAFGSNGTDRLLNDAHPLSTWNVTDFRKELKKRGVDDKDLLPYFPYRDDGEKILEVIENLVKEYVDLYYYDNLDVKNDKEFRNYLNELSTDGSFFFHGRIGKIQGLPPKISTKEELCDIVTRIISQLSLQHATVNYPLSDYAEYTPNLPTKLYNDTRLKEGEFSVLRLPNRNTSVVEASFSNSLALYRFDTLFDYGNNLEDIKAVNLINEYYSYLMYNVQPKMQEVNEERKERGDLTYPYLIPRWIPNGIQT</sequence>
<feature type="chain" id="PRO_5046925364" description="Lipoxygenase domain-containing protein" evidence="4">
    <location>
        <begin position="22"/>
        <end position="656"/>
    </location>
</feature>
<protein>
    <recommendedName>
        <fullName evidence="5">Lipoxygenase domain-containing protein</fullName>
    </recommendedName>
</protein>
<dbReference type="PRINTS" id="PR00087">
    <property type="entry name" value="LIPOXYGENASE"/>
</dbReference>
<evidence type="ECO:0000256" key="2">
    <source>
        <dbReference type="ARBA" id="ARBA00022964"/>
    </source>
</evidence>
<evidence type="ECO:0000313" key="7">
    <source>
        <dbReference type="Proteomes" id="UP001159405"/>
    </source>
</evidence>
<accession>A0ABN8MZJ2</accession>
<keyword evidence="7" id="KW-1185">Reference proteome</keyword>
<evidence type="ECO:0000256" key="3">
    <source>
        <dbReference type="ARBA" id="ARBA00023002"/>
    </source>
</evidence>
<keyword evidence="3" id="KW-0560">Oxidoreductase</keyword>
<evidence type="ECO:0000256" key="4">
    <source>
        <dbReference type="SAM" id="SignalP"/>
    </source>
</evidence>
<dbReference type="Pfam" id="PF00305">
    <property type="entry name" value="Lipoxygenase"/>
    <property type="match status" value="1"/>
</dbReference>
<evidence type="ECO:0000256" key="1">
    <source>
        <dbReference type="ARBA" id="ARBA00022723"/>
    </source>
</evidence>
<dbReference type="InterPro" id="IPR000907">
    <property type="entry name" value="LipOase"/>
</dbReference>
<feature type="domain" description="Lipoxygenase" evidence="5">
    <location>
        <begin position="178"/>
        <end position="656"/>
    </location>
</feature>
<dbReference type="SUPFAM" id="SSF48484">
    <property type="entry name" value="Lipoxigenase"/>
    <property type="match status" value="1"/>
</dbReference>
<name>A0ABN8MZJ2_9CNID</name>
<dbReference type="PANTHER" id="PTHR11771">
    <property type="entry name" value="LIPOXYGENASE"/>
    <property type="match status" value="1"/>
</dbReference>
<dbReference type="EMBL" id="CALNXK010000005">
    <property type="protein sequence ID" value="CAH3036870.1"/>
    <property type="molecule type" value="Genomic_DNA"/>
</dbReference>
<dbReference type="InterPro" id="IPR036226">
    <property type="entry name" value="LipOase_C_sf"/>
</dbReference>
<feature type="signal peptide" evidence="4">
    <location>
        <begin position="1"/>
        <end position="21"/>
    </location>
</feature>
<comment type="caution">
    <text evidence="6">The sequence shown here is derived from an EMBL/GenBank/DDBJ whole genome shotgun (WGS) entry which is preliminary data.</text>
</comment>
<gene>
    <name evidence="6" type="ORF">PLOB_00035592</name>
</gene>
<dbReference type="Proteomes" id="UP001159405">
    <property type="component" value="Unassembled WGS sequence"/>
</dbReference>
<keyword evidence="2" id="KW-0223">Dioxygenase</keyword>
<organism evidence="6 7">
    <name type="scientific">Porites lobata</name>
    <dbReference type="NCBI Taxonomy" id="104759"/>
    <lineage>
        <taxon>Eukaryota</taxon>
        <taxon>Metazoa</taxon>
        <taxon>Cnidaria</taxon>
        <taxon>Anthozoa</taxon>
        <taxon>Hexacorallia</taxon>
        <taxon>Scleractinia</taxon>
        <taxon>Fungiina</taxon>
        <taxon>Poritidae</taxon>
        <taxon>Porites</taxon>
    </lineage>
</organism>
<proteinExistence type="predicted"/>
<keyword evidence="4" id="KW-0732">Signal</keyword>
<dbReference type="InterPro" id="IPR013819">
    <property type="entry name" value="LipOase_C"/>
</dbReference>
<keyword evidence="1" id="KW-0479">Metal-binding</keyword>
<dbReference type="Gene3D" id="1.20.245.10">
    <property type="entry name" value="Lipoxygenase-1, Domain 5"/>
    <property type="match status" value="1"/>
</dbReference>
<evidence type="ECO:0000313" key="6">
    <source>
        <dbReference type="EMBL" id="CAH3036870.1"/>
    </source>
</evidence>
<dbReference type="Gene3D" id="3.10.450.60">
    <property type="match status" value="1"/>
</dbReference>